<evidence type="ECO:0000256" key="5">
    <source>
        <dbReference type="PIRSR" id="PIRSR005902-1"/>
    </source>
</evidence>
<dbReference type="Gene3D" id="3.20.20.140">
    <property type="entry name" value="Metal-dependent hydrolases"/>
    <property type="match status" value="1"/>
</dbReference>
<keyword evidence="2" id="KW-0540">Nuclease</keyword>
<comment type="similarity">
    <text evidence="1">Belongs to the metallo-dependent hydrolases superfamily. TatD-type hydrolase family.</text>
</comment>
<dbReference type="InterPro" id="IPR001130">
    <property type="entry name" value="TatD-like"/>
</dbReference>
<dbReference type="InterPro" id="IPR032466">
    <property type="entry name" value="Metal_Hydrolase"/>
</dbReference>
<dbReference type="Pfam" id="PF01026">
    <property type="entry name" value="TatD_DNase"/>
    <property type="match status" value="1"/>
</dbReference>
<proteinExistence type="inferred from homology"/>
<keyword evidence="3 5" id="KW-0479">Metal-binding</keyword>
<protein>
    <submittedName>
        <fullName evidence="6">Hydrolase TatD</fullName>
    </submittedName>
</protein>
<dbReference type="CDD" id="cd01310">
    <property type="entry name" value="TatD_DNAse"/>
    <property type="match status" value="1"/>
</dbReference>
<feature type="binding site" evidence="5">
    <location>
        <position position="155"/>
    </location>
    <ligand>
        <name>a divalent metal cation</name>
        <dbReference type="ChEBI" id="CHEBI:60240"/>
        <label>2</label>
    </ligand>
</feature>
<reference evidence="6 7" key="1">
    <citation type="submission" date="2017-08" db="EMBL/GenBank/DDBJ databases">
        <title>Fine stratification of microbial communities through a metagenomic profile of the photic zone.</title>
        <authorList>
            <person name="Haro-Moreno J.M."/>
            <person name="Lopez-Perez M."/>
            <person name="De La Torre J."/>
            <person name="Picazo A."/>
            <person name="Camacho A."/>
            <person name="Rodriguez-Valera F."/>
        </authorList>
    </citation>
    <scope>NUCLEOTIDE SEQUENCE [LARGE SCALE GENOMIC DNA]</scope>
    <source>
        <strain evidence="6">MED-G28</strain>
    </source>
</reference>
<dbReference type="PROSITE" id="PS01091">
    <property type="entry name" value="TATD_3"/>
    <property type="match status" value="1"/>
</dbReference>
<dbReference type="PANTHER" id="PTHR10060">
    <property type="entry name" value="TATD FAMILY DEOXYRIBONUCLEASE"/>
    <property type="match status" value="1"/>
</dbReference>
<dbReference type="SUPFAM" id="SSF51556">
    <property type="entry name" value="Metallo-dependent hydrolases"/>
    <property type="match status" value="1"/>
</dbReference>
<dbReference type="PANTHER" id="PTHR10060:SF15">
    <property type="entry name" value="DEOXYRIBONUCLEASE TATDN1"/>
    <property type="match status" value="1"/>
</dbReference>
<accession>A0A2A5WG33</accession>
<evidence type="ECO:0000256" key="3">
    <source>
        <dbReference type="ARBA" id="ARBA00022723"/>
    </source>
</evidence>
<dbReference type="GO" id="GO:0046872">
    <property type="term" value="F:metal ion binding"/>
    <property type="evidence" value="ECO:0007669"/>
    <property type="project" value="UniProtKB-KW"/>
</dbReference>
<dbReference type="PIRSF" id="PIRSF005902">
    <property type="entry name" value="DNase_TatD"/>
    <property type="match status" value="1"/>
</dbReference>
<sequence length="270" mass="30229">MHLIDIGANLTHESFENDFEQVVADAKSAQLRHIIITGTDLATSKAAQKIAAKQPDFFSSTVGFHPHVAKSVSSIDLSAAKLLSCADHVAAIGETGLDFNRNFSAKEDQLRIFEHHLELAAELQKPVFLHQRDAHDEFFPLLQKYRPNLVGGVVHCFTDTARALHDYLELDMYIGITGWICDERRGQELQRAVGKVPEDRLLIETDSPYLLPRSLHPKPKSRRNEPSHLIEVAKSIALHSGRELDDVVRCSTENAVRLFRLPVSLSLENS</sequence>
<dbReference type="FunFam" id="3.20.20.140:FF:000005">
    <property type="entry name" value="TatD family hydrolase"/>
    <property type="match status" value="1"/>
</dbReference>
<name>A0A2A5WG33_9GAMM</name>
<organism evidence="6 7">
    <name type="scientific">OM182 bacterium MED-G28</name>
    <dbReference type="NCBI Taxonomy" id="1986256"/>
    <lineage>
        <taxon>Bacteria</taxon>
        <taxon>Pseudomonadati</taxon>
        <taxon>Pseudomonadota</taxon>
        <taxon>Gammaproteobacteria</taxon>
        <taxon>OMG group</taxon>
        <taxon>OM182 clade</taxon>
    </lineage>
</organism>
<dbReference type="InterPro" id="IPR050891">
    <property type="entry name" value="TatD-type_Hydrolase"/>
</dbReference>
<feature type="binding site" evidence="5">
    <location>
        <position position="206"/>
    </location>
    <ligand>
        <name>a divalent metal cation</name>
        <dbReference type="ChEBI" id="CHEBI:60240"/>
        <label>1</label>
    </ligand>
</feature>
<dbReference type="AlphaFoldDB" id="A0A2A5WG33"/>
<evidence type="ECO:0000256" key="4">
    <source>
        <dbReference type="ARBA" id="ARBA00022801"/>
    </source>
</evidence>
<feature type="binding site" evidence="5">
    <location>
        <position position="94"/>
    </location>
    <ligand>
        <name>a divalent metal cation</name>
        <dbReference type="ChEBI" id="CHEBI:60240"/>
        <label>1</label>
    </ligand>
</feature>
<evidence type="ECO:0000313" key="7">
    <source>
        <dbReference type="Proteomes" id="UP000219329"/>
    </source>
</evidence>
<dbReference type="GO" id="GO:0004518">
    <property type="term" value="F:nuclease activity"/>
    <property type="evidence" value="ECO:0007669"/>
    <property type="project" value="UniProtKB-KW"/>
</dbReference>
<feature type="binding site" evidence="5">
    <location>
        <position position="130"/>
    </location>
    <ligand>
        <name>a divalent metal cation</name>
        <dbReference type="ChEBI" id="CHEBI:60240"/>
        <label>2</label>
    </ligand>
</feature>
<evidence type="ECO:0000256" key="2">
    <source>
        <dbReference type="ARBA" id="ARBA00022722"/>
    </source>
</evidence>
<dbReference type="Proteomes" id="UP000219329">
    <property type="component" value="Unassembled WGS sequence"/>
</dbReference>
<dbReference type="EMBL" id="NTJZ01000001">
    <property type="protein sequence ID" value="PDH35293.1"/>
    <property type="molecule type" value="Genomic_DNA"/>
</dbReference>
<dbReference type="InterPro" id="IPR018228">
    <property type="entry name" value="DNase_TatD-rel_CS"/>
</dbReference>
<gene>
    <name evidence="6" type="ORF">CNF02_00820</name>
</gene>
<dbReference type="GO" id="GO:0016788">
    <property type="term" value="F:hydrolase activity, acting on ester bonds"/>
    <property type="evidence" value="ECO:0007669"/>
    <property type="project" value="InterPro"/>
</dbReference>
<comment type="caution">
    <text evidence="6">The sequence shown here is derived from an EMBL/GenBank/DDBJ whole genome shotgun (WGS) entry which is preliminary data.</text>
</comment>
<evidence type="ECO:0000313" key="6">
    <source>
        <dbReference type="EMBL" id="PDH35293.1"/>
    </source>
</evidence>
<dbReference type="PROSITE" id="PS01090">
    <property type="entry name" value="TATD_2"/>
    <property type="match status" value="1"/>
</dbReference>
<evidence type="ECO:0000256" key="1">
    <source>
        <dbReference type="ARBA" id="ARBA00009275"/>
    </source>
</evidence>
<keyword evidence="4 6" id="KW-0378">Hydrolase</keyword>